<feature type="signal peptide" evidence="1">
    <location>
        <begin position="1"/>
        <end position="20"/>
    </location>
</feature>
<dbReference type="AlphaFoldDB" id="A0A4R2NCX5"/>
<gene>
    <name evidence="2" type="ORF">EV693_101158</name>
</gene>
<protein>
    <submittedName>
        <fullName evidence="2">Putative lipoprotein</fullName>
    </submittedName>
</protein>
<evidence type="ECO:0000313" key="3">
    <source>
        <dbReference type="Proteomes" id="UP000295537"/>
    </source>
</evidence>
<dbReference type="PROSITE" id="PS51257">
    <property type="entry name" value="PROKAR_LIPOPROTEIN"/>
    <property type="match status" value="1"/>
</dbReference>
<organism evidence="2 3">
    <name type="scientific">Nicoletella semolina</name>
    <dbReference type="NCBI Taxonomy" id="271160"/>
    <lineage>
        <taxon>Bacteria</taxon>
        <taxon>Pseudomonadati</taxon>
        <taxon>Pseudomonadota</taxon>
        <taxon>Gammaproteobacteria</taxon>
        <taxon>Pasteurellales</taxon>
        <taxon>Pasteurellaceae</taxon>
        <taxon>Nicoletella</taxon>
    </lineage>
</organism>
<dbReference type="RefSeq" id="WP_132500494.1">
    <property type="nucleotide sequence ID" value="NZ_LVXA01000001.1"/>
</dbReference>
<name>A0A4R2NCX5_9PAST</name>
<proteinExistence type="predicted"/>
<reference evidence="2 3" key="1">
    <citation type="submission" date="2019-03" db="EMBL/GenBank/DDBJ databases">
        <title>Genomic Encyclopedia of Type Strains, Phase IV (KMG-IV): sequencing the most valuable type-strain genomes for metagenomic binning, comparative biology and taxonomic classification.</title>
        <authorList>
            <person name="Goeker M."/>
        </authorList>
    </citation>
    <scope>NUCLEOTIDE SEQUENCE [LARGE SCALE GENOMIC DNA]</scope>
    <source>
        <strain evidence="2 3">DSM 16380</strain>
    </source>
</reference>
<keyword evidence="3" id="KW-1185">Reference proteome</keyword>
<comment type="caution">
    <text evidence="2">The sequence shown here is derived from an EMBL/GenBank/DDBJ whole genome shotgun (WGS) entry which is preliminary data.</text>
</comment>
<feature type="chain" id="PRO_5020729053" evidence="1">
    <location>
        <begin position="21"/>
        <end position="195"/>
    </location>
</feature>
<dbReference type="OrthoDB" id="5677865at2"/>
<dbReference type="Proteomes" id="UP000295537">
    <property type="component" value="Unassembled WGS sequence"/>
</dbReference>
<keyword evidence="2" id="KW-0449">Lipoprotein</keyword>
<evidence type="ECO:0000256" key="1">
    <source>
        <dbReference type="SAM" id="SignalP"/>
    </source>
</evidence>
<sequence>MKKIKKITLLALFLSTAFIAGCQAPSNTLTFSTPSPTAVFNTQNQSAYVNVVTQDLRSTNEIANYVRNGETHRLTSTPEVAQLFQQAMLQNLNSKGFSLIQGAANAHVTLKIKRFFADVNQGNLRYKINANVELEIAVQGKGGYFNKNFATERSYEGAFNASNQEIQKVLEQAYTDAIKSIYNDNEIAQAIHQFK</sequence>
<accession>A0A4R2NCX5</accession>
<dbReference type="EMBL" id="SLXJ01000001">
    <property type="protein sequence ID" value="TCP18892.1"/>
    <property type="molecule type" value="Genomic_DNA"/>
</dbReference>
<evidence type="ECO:0000313" key="2">
    <source>
        <dbReference type="EMBL" id="TCP18892.1"/>
    </source>
</evidence>
<dbReference type="Pfam" id="PF03923">
    <property type="entry name" value="Lipoprotein_16"/>
    <property type="match status" value="1"/>
</dbReference>
<keyword evidence="1" id="KW-0732">Signal</keyword>
<dbReference type="InterPro" id="IPR005619">
    <property type="entry name" value="Uncharacterised_YajG"/>
</dbReference>